<feature type="domain" description="SCP" evidence="3">
    <location>
        <begin position="71"/>
        <end position="202"/>
    </location>
</feature>
<evidence type="ECO:0000256" key="1">
    <source>
        <dbReference type="SAM" id="MobiDB-lite"/>
    </source>
</evidence>
<protein>
    <recommendedName>
        <fullName evidence="3">SCP domain-containing protein</fullName>
    </recommendedName>
</protein>
<dbReference type="AlphaFoldDB" id="A0A0C9XC74"/>
<feature type="region of interest" description="Disordered" evidence="1">
    <location>
        <begin position="37"/>
        <end position="60"/>
    </location>
</feature>
<reference evidence="4 5" key="1">
    <citation type="submission" date="2014-04" db="EMBL/GenBank/DDBJ databases">
        <authorList>
            <consortium name="DOE Joint Genome Institute"/>
            <person name="Kuo A."/>
            <person name="Kohler A."/>
            <person name="Nagy L.G."/>
            <person name="Floudas D."/>
            <person name="Copeland A."/>
            <person name="Barry K.W."/>
            <person name="Cichocki N."/>
            <person name="Veneault-Fourrey C."/>
            <person name="LaButti K."/>
            <person name="Lindquist E.A."/>
            <person name="Lipzen A."/>
            <person name="Lundell T."/>
            <person name="Morin E."/>
            <person name="Murat C."/>
            <person name="Sun H."/>
            <person name="Tunlid A."/>
            <person name="Henrissat B."/>
            <person name="Grigoriev I.V."/>
            <person name="Hibbett D.S."/>
            <person name="Martin F."/>
            <person name="Nordberg H.P."/>
            <person name="Cantor M.N."/>
            <person name="Hua S.X."/>
        </authorList>
    </citation>
    <scope>NUCLEOTIDE SEQUENCE [LARGE SCALE GENOMIC DNA]</scope>
    <source>
        <strain evidence="4 5">LaAM-08-1</strain>
    </source>
</reference>
<keyword evidence="5" id="KW-1185">Reference proteome</keyword>
<proteinExistence type="predicted"/>
<evidence type="ECO:0000313" key="5">
    <source>
        <dbReference type="Proteomes" id="UP000054477"/>
    </source>
</evidence>
<dbReference type="SMART" id="SM00198">
    <property type="entry name" value="SCP"/>
    <property type="match status" value="1"/>
</dbReference>
<feature type="compositionally biased region" description="Low complexity" evidence="1">
    <location>
        <begin position="41"/>
        <end position="55"/>
    </location>
</feature>
<dbReference type="STRING" id="1095629.A0A0C9XC74"/>
<evidence type="ECO:0000313" key="4">
    <source>
        <dbReference type="EMBL" id="KIK02456.1"/>
    </source>
</evidence>
<feature type="signal peptide" evidence="2">
    <location>
        <begin position="1"/>
        <end position="19"/>
    </location>
</feature>
<keyword evidence="2" id="KW-0732">Signal</keyword>
<feature type="chain" id="PRO_5002205731" description="SCP domain-containing protein" evidence="2">
    <location>
        <begin position="20"/>
        <end position="231"/>
    </location>
</feature>
<organism evidence="4 5">
    <name type="scientific">Laccaria amethystina LaAM-08-1</name>
    <dbReference type="NCBI Taxonomy" id="1095629"/>
    <lineage>
        <taxon>Eukaryota</taxon>
        <taxon>Fungi</taxon>
        <taxon>Dikarya</taxon>
        <taxon>Basidiomycota</taxon>
        <taxon>Agaricomycotina</taxon>
        <taxon>Agaricomycetes</taxon>
        <taxon>Agaricomycetidae</taxon>
        <taxon>Agaricales</taxon>
        <taxon>Agaricineae</taxon>
        <taxon>Hydnangiaceae</taxon>
        <taxon>Laccaria</taxon>
    </lineage>
</organism>
<dbReference type="Proteomes" id="UP000054477">
    <property type="component" value="Unassembled WGS sequence"/>
</dbReference>
<reference evidence="5" key="2">
    <citation type="submission" date="2015-01" db="EMBL/GenBank/DDBJ databases">
        <title>Evolutionary Origins and Diversification of the Mycorrhizal Mutualists.</title>
        <authorList>
            <consortium name="DOE Joint Genome Institute"/>
            <consortium name="Mycorrhizal Genomics Consortium"/>
            <person name="Kohler A."/>
            <person name="Kuo A."/>
            <person name="Nagy L.G."/>
            <person name="Floudas D."/>
            <person name="Copeland A."/>
            <person name="Barry K.W."/>
            <person name="Cichocki N."/>
            <person name="Veneault-Fourrey C."/>
            <person name="LaButti K."/>
            <person name="Lindquist E.A."/>
            <person name="Lipzen A."/>
            <person name="Lundell T."/>
            <person name="Morin E."/>
            <person name="Murat C."/>
            <person name="Riley R."/>
            <person name="Ohm R."/>
            <person name="Sun H."/>
            <person name="Tunlid A."/>
            <person name="Henrissat B."/>
            <person name="Grigoriev I.V."/>
            <person name="Hibbett D.S."/>
            <person name="Martin F."/>
        </authorList>
    </citation>
    <scope>NUCLEOTIDE SEQUENCE [LARGE SCALE GENOMIC DNA]</scope>
    <source>
        <strain evidence="5">LaAM-08-1</strain>
    </source>
</reference>
<dbReference type="PANTHER" id="PTHR10334">
    <property type="entry name" value="CYSTEINE-RICH SECRETORY PROTEIN-RELATED"/>
    <property type="match status" value="1"/>
</dbReference>
<sequence>MQLLSLISVCLTLAISTSALQHRSGKKHIHKIAVANHRNDSTPAASTPTSAQTTPYAGPTPAAVYQSGSTGFVADVLTQHNDARAKYGASPLIWSAALYPDTQAYANKCVFQHSGGDYAENLYVGGPLSVESYPIMDAVNDWMSEAYNNPQFTEDNGHFINIVFKSNTQVACAVAVCAAGTIYPDVESQNVVCRYNGDNGEGIGYVAIAPSHKETLQHSGLGLWAFVERPF</sequence>
<dbReference type="OrthoDB" id="337038at2759"/>
<evidence type="ECO:0000259" key="3">
    <source>
        <dbReference type="SMART" id="SM00198"/>
    </source>
</evidence>
<evidence type="ECO:0000256" key="2">
    <source>
        <dbReference type="SAM" id="SignalP"/>
    </source>
</evidence>
<dbReference type="SUPFAM" id="SSF55797">
    <property type="entry name" value="PR-1-like"/>
    <property type="match status" value="1"/>
</dbReference>
<dbReference type="HOGENOM" id="CLU_035730_6_1_1"/>
<name>A0A0C9XC74_9AGAR</name>
<dbReference type="InterPro" id="IPR014044">
    <property type="entry name" value="CAP_dom"/>
</dbReference>
<dbReference type="InterPro" id="IPR001283">
    <property type="entry name" value="CRISP-related"/>
</dbReference>
<dbReference type="InterPro" id="IPR035940">
    <property type="entry name" value="CAP_sf"/>
</dbReference>
<dbReference type="EMBL" id="KN838592">
    <property type="protein sequence ID" value="KIK02456.1"/>
    <property type="molecule type" value="Genomic_DNA"/>
</dbReference>
<dbReference type="Pfam" id="PF00188">
    <property type="entry name" value="CAP"/>
    <property type="match status" value="1"/>
</dbReference>
<dbReference type="Gene3D" id="3.40.33.10">
    <property type="entry name" value="CAP"/>
    <property type="match status" value="1"/>
</dbReference>
<gene>
    <name evidence="4" type="ORF">K443DRAFT_96765</name>
</gene>
<accession>A0A0C9XC74</accession>